<dbReference type="OMA" id="NEMRGYK"/>
<accession>A0A060SJ60</accession>
<proteinExistence type="predicted"/>
<evidence type="ECO:0000313" key="2">
    <source>
        <dbReference type="EMBL" id="CDO72249.1"/>
    </source>
</evidence>
<keyword evidence="3" id="KW-1185">Reference proteome</keyword>
<feature type="compositionally biased region" description="Basic and acidic residues" evidence="1">
    <location>
        <begin position="72"/>
        <end position="88"/>
    </location>
</feature>
<dbReference type="OrthoDB" id="5419162at2759"/>
<comment type="caution">
    <text evidence="2">The sequence shown here is derived from an EMBL/GenBank/DDBJ whole genome shotgun (WGS) entry which is preliminary data.</text>
</comment>
<organism evidence="2 3">
    <name type="scientific">Pycnoporus cinnabarinus</name>
    <name type="common">Cinnabar-red polypore</name>
    <name type="synonym">Trametes cinnabarina</name>
    <dbReference type="NCBI Taxonomy" id="5643"/>
    <lineage>
        <taxon>Eukaryota</taxon>
        <taxon>Fungi</taxon>
        <taxon>Dikarya</taxon>
        <taxon>Basidiomycota</taxon>
        <taxon>Agaricomycotina</taxon>
        <taxon>Agaricomycetes</taxon>
        <taxon>Polyporales</taxon>
        <taxon>Polyporaceae</taxon>
        <taxon>Trametes</taxon>
    </lineage>
</organism>
<dbReference type="EMBL" id="CCBP010000111">
    <property type="protein sequence ID" value="CDO72249.1"/>
    <property type="molecule type" value="Genomic_DNA"/>
</dbReference>
<feature type="compositionally biased region" description="Basic and acidic residues" evidence="1">
    <location>
        <begin position="42"/>
        <end position="56"/>
    </location>
</feature>
<dbReference type="GO" id="GO:0005737">
    <property type="term" value="C:cytoplasm"/>
    <property type="evidence" value="ECO:0007669"/>
    <property type="project" value="TreeGrafter"/>
</dbReference>
<dbReference type="Proteomes" id="UP000029665">
    <property type="component" value="Unassembled WGS sequence"/>
</dbReference>
<dbReference type="HOGENOM" id="CLU_107705_2_1_1"/>
<feature type="region of interest" description="Disordered" evidence="1">
    <location>
        <begin position="1"/>
        <end position="88"/>
    </location>
</feature>
<dbReference type="Pfam" id="PF10346">
    <property type="entry name" value="Con-6"/>
    <property type="match status" value="2"/>
</dbReference>
<evidence type="ECO:0000256" key="1">
    <source>
        <dbReference type="SAM" id="MobiDB-lite"/>
    </source>
</evidence>
<dbReference type="PANTHER" id="PTHR36576:SF1">
    <property type="entry name" value="UPF0654 PROTEIN C11D3.01C-RELATED"/>
    <property type="match status" value="1"/>
</dbReference>
<evidence type="ECO:0008006" key="4">
    <source>
        <dbReference type="Google" id="ProtNLM"/>
    </source>
</evidence>
<dbReference type="InterPro" id="IPR052670">
    <property type="entry name" value="UPF0654_domain"/>
</dbReference>
<name>A0A060SJ60_PYCCI</name>
<gene>
    <name evidence="2" type="ORF">BN946_scf184970.g101</name>
</gene>
<sequence>MSLPTRQIGGHKAAINNPKVSDEAKEHSRQAIDELESQPETQETRAGYEEDKDEVRQNAGYKATLKNPNVSEEAKEHAKEVLEERGAI</sequence>
<evidence type="ECO:0000313" key="3">
    <source>
        <dbReference type="Proteomes" id="UP000029665"/>
    </source>
</evidence>
<dbReference type="PANTHER" id="PTHR36576">
    <property type="entry name" value="UPF0654 PROTEIN C11D3.01C-RELATED"/>
    <property type="match status" value="1"/>
</dbReference>
<dbReference type="InterPro" id="IPR018824">
    <property type="entry name" value="Conidiation-specific_6"/>
</dbReference>
<feature type="compositionally biased region" description="Basic and acidic residues" evidence="1">
    <location>
        <begin position="20"/>
        <end position="32"/>
    </location>
</feature>
<dbReference type="AlphaFoldDB" id="A0A060SJ60"/>
<reference evidence="2" key="1">
    <citation type="submission" date="2014-01" db="EMBL/GenBank/DDBJ databases">
        <title>The genome of the white-rot fungus Pycnoporus cinnabarinus: a basidiomycete model with a versatile arsenal for lignocellulosic biomass breakdown.</title>
        <authorList>
            <person name="Levasseur A."/>
            <person name="Lomascolo A."/>
            <person name="Ruiz-Duenas F.J."/>
            <person name="Uzan E."/>
            <person name="Piumi F."/>
            <person name="Kues U."/>
            <person name="Ram A.F.J."/>
            <person name="Murat C."/>
            <person name="Haon M."/>
            <person name="Benoit I."/>
            <person name="Arfi Y."/>
            <person name="Chevret D."/>
            <person name="Drula E."/>
            <person name="Kwon M.J."/>
            <person name="Gouret P."/>
            <person name="Lesage-Meessen L."/>
            <person name="Lombard V."/>
            <person name="Mariette J."/>
            <person name="Noirot C."/>
            <person name="Park J."/>
            <person name="Patyshakuliyeva A."/>
            <person name="Wieneger R.A.B."/>
            <person name="Wosten H.A.B."/>
            <person name="Martin F."/>
            <person name="Coutinho P.M."/>
            <person name="de Vries R."/>
            <person name="Martinez A.T."/>
            <person name="Klopp C."/>
            <person name="Pontarotti P."/>
            <person name="Henrissat B."/>
            <person name="Record E."/>
        </authorList>
    </citation>
    <scope>NUCLEOTIDE SEQUENCE [LARGE SCALE GENOMIC DNA]</scope>
    <source>
        <strain evidence="2">BRFM137</strain>
    </source>
</reference>
<protein>
    <recommendedName>
        <fullName evidence="4">Conidiation protein 6</fullName>
    </recommendedName>
</protein>